<comment type="subcellular location">
    <subcellularLocation>
        <location evidence="1">Cell outer membrane</location>
    </subcellularLocation>
</comment>
<dbReference type="SUPFAM" id="SSF49464">
    <property type="entry name" value="Carboxypeptidase regulatory domain-like"/>
    <property type="match status" value="1"/>
</dbReference>
<dbReference type="EMBL" id="CP042806">
    <property type="protein sequence ID" value="QEE29120.1"/>
    <property type="molecule type" value="Genomic_DNA"/>
</dbReference>
<dbReference type="KEGG" id="talb:FTW19_14610"/>
<keyword evidence="3" id="KW-0998">Cell outer membrane</keyword>
<dbReference type="Gene3D" id="2.60.40.1120">
    <property type="entry name" value="Carboxypeptidase-like, regulatory domain"/>
    <property type="match status" value="1"/>
</dbReference>
<dbReference type="InterPro" id="IPR008969">
    <property type="entry name" value="CarboxyPept-like_regulatory"/>
</dbReference>
<reference evidence="6 7" key="1">
    <citation type="submission" date="2019-08" db="EMBL/GenBank/DDBJ databases">
        <title>Complete genome sequence of Terriglobus albidus strain ORNL.</title>
        <authorList>
            <person name="Podar M."/>
        </authorList>
    </citation>
    <scope>NUCLEOTIDE SEQUENCE [LARGE SCALE GENOMIC DNA]</scope>
    <source>
        <strain evidence="6 7">ORNL</strain>
    </source>
</reference>
<name>A0A5B9EEA4_9BACT</name>
<sequence length="1122" mass="120762">MSSLGRRRYPSISISLSLLLLFAVTFLQSASAQTVNATLTGHVEDSQGATISGATVTVKNTGTGAVRTTITDPNGLYTVTNLQPGSYEVTTTMNGFSTKTLTGLTLNVGDTPELPISLTVGGVNDTVNVEAAEPLLQTQSSSNGTLVDNKQVVELPLANRQFYSLALLSPAAYQPAQNSTLGFRGGINIAGASEISNQFTFNGIFNNDMGVAQPSYRPSVETIQEFRLLTGVYPAEYGRMAGGQVVVISKSGTNAFHGSAYEFIRNEITDAKPYFTQAGAKKPSYKQNTFGGTIGGPIWKDHTFFFFGYEGQRIRQAVTAVATVPTADMLNGVFNVGKTLYNPRTGTALAANCGTGCYNLTTLLSGTQRGQWGSTGAAAGQAIAKLGFPTPSLATALGSYPTNNYNFQETRSENMDEYTIRVDHKLTEKDGLSGSFNIFKDPAFEPSNSLCSSYVVPKFGCYTNQISTLINLTYTRILTPSLLNEFRAGYQRLQQPRIQEDNTAIGSSYSGLPGGPYFTQAGYANNSGLPNTAISGFATIGGATNLPQNRWDSHYQIVDAISWTHGKHTVKAGIDLLLARSINLLTSSGRGAFSVNDANIVSANGGSHLGSVGDSMADLLLGLSYTSTIGTTAPVVYLNFFGNHVFVQDDYRITPKLTLNVGLRWEMDTPVYTPNGTVSRFDIASQTFTDSRNGAFKHLYNYDWNNWAPRLGFSWQPFSGDKTVVKGAFGAFYNTPLLYNQFLNFGTQYPYRIIGTSTSTSSTASSINTISLDAPFAGAATSCATGTQTSCSPSLSPLSVNANYRTPYINEWSFGLQQSFAKSMVFETTYFGSKGTKLPLSINLNQINVNNLAQGATTTQTMRPFANFSTVSSQDTRSNSEFHSWQNSLKQSYANGVTFILSYTWGKSIDGGGGIGSGSTSSGAPQNIYNLRAERAVSDFNVAHRLVFSPVAQLPFGKGKKWLNSGVSGAIAGGWQVSGIFQFQTGRPFTITNSSTNNSRSFGNADRPNIVAGQDPNAGPKTVAQWFNTAAFSLAPTTRFGNAGRNIVVGPKFTQLDLTLSREFPILEHLRGQFRAESFNLLNHPNFFNPLTTGLQFGATGFGALTQAYTPRDLQFSLRILY</sequence>
<evidence type="ECO:0000313" key="6">
    <source>
        <dbReference type="EMBL" id="QEE29120.1"/>
    </source>
</evidence>
<evidence type="ECO:0000256" key="2">
    <source>
        <dbReference type="ARBA" id="ARBA00023136"/>
    </source>
</evidence>
<dbReference type="SUPFAM" id="SSF56935">
    <property type="entry name" value="Porins"/>
    <property type="match status" value="1"/>
</dbReference>
<gene>
    <name evidence="6" type="ORF">FTW19_14610</name>
</gene>
<organism evidence="6 7">
    <name type="scientific">Terriglobus albidus</name>
    <dbReference type="NCBI Taxonomy" id="1592106"/>
    <lineage>
        <taxon>Bacteria</taxon>
        <taxon>Pseudomonadati</taxon>
        <taxon>Acidobacteriota</taxon>
        <taxon>Terriglobia</taxon>
        <taxon>Terriglobales</taxon>
        <taxon>Acidobacteriaceae</taxon>
        <taxon>Terriglobus</taxon>
    </lineage>
</organism>
<dbReference type="InterPro" id="IPR057601">
    <property type="entry name" value="Oar-like_b-barrel"/>
</dbReference>
<dbReference type="Gene3D" id="2.40.170.20">
    <property type="entry name" value="TonB-dependent receptor, beta-barrel domain"/>
    <property type="match status" value="1"/>
</dbReference>
<dbReference type="RefSeq" id="WP_147648318.1">
    <property type="nucleotide sequence ID" value="NZ_CP042806.1"/>
</dbReference>
<accession>A0A5B9EEA4</accession>
<feature type="chain" id="PRO_5023080689" evidence="4">
    <location>
        <begin position="33"/>
        <end position="1122"/>
    </location>
</feature>
<keyword evidence="2" id="KW-0472">Membrane</keyword>
<evidence type="ECO:0000256" key="3">
    <source>
        <dbReference type="ARBA" id="ARBA00023237"/>
    </source>
</evidence>
<evidence type="ECO:0000256" key="1">
    <source>
        <dbReference type="ARBA" id="ARBA00004442"/>
    </source>
</evidence>
<dbReference type="GO" id="GO:0009279">
    <property type="term" value="C:cell outer membrane"/>
    <property type="evidence" value="ECO:0007669"/>
    <property type="project" value="UniProtKB-SubCell"/>
</dbReference>
<dbReference type="AlphaFoldDB" id="A0A5B9EEA4"/>
<evidence type="ECO:0000313" key="7">
    <source>
        <dbReference type="Proteomes" id="UP000321820"/>
    </source>
</evidence>
<dbReference type="InterPro" id="IPR036942">
    <property type="entry name" value="Beta-barrel_TonB_sf"/>
</dbReference>
<keyword evidence="4" id="KW-0732">Signal</keyword>
<dbReference type="Pfam" id="PF25183">
    <property type="entry name" value="OMP_b-brl_4"/>
    <property type="match status" value="1"/>
</dbReference>
<proteinExistence type="predicted"/>
<dbReference type="OrthoDB" id="99446at2"/>
<feature type="signal peptide" evidence="4">
    <location>
        <begin position="1"/>
        <end position="32"/>
    </location>
</feature>
<dbReference type="Proteomes" id="UP000321820">
    <property type="component" value="Chromosome"/>
</dbReference>
<keyword evidence="7" id="KW-1185">Reference proteome</keyword>
<evidence type="ECO:0000256" key="4">
    <source>
        <dbReference type="SAM" id="SignalP"/>
    </source>
</evidence>
<evidence type="ECO:0000259" key="5">
    <source>
        <dbReference type="Pfam" id="PF25183"/>
    </source>
</evidence>
<dbReference type="Pfam" id="PF13620">
    <property type="entry name" value="CarboxypepD_reg"/>
    <property type="match status" value="1"/>
</dbReference>
<keyword evidence="6" id="KW-0675">Receptor</keyword>
<protein>
    <submittedName>
        <fullName evidence="6">TonB-dependent receptor</fullName>
    </submittedName>
</protein>
<feature type="domain" description="TonB-dependent transporter Oar-like beta-barrel" evidence="5">
    <location>
        <begin position="248"/>
        <end position="1115"/>
    </location>
</feature>